<dbReference type="Pfam" id="PF25583">
    <property type="entry name" value="WCX"/>
    <property type="match status" value="1"/>
</dbReference>
<dbReference type="InterPro" id="IPR036390">
    <property type="entry name" value="WH_DNA-bd_sf"/>
</dbReference>
<dbReference type="EMBL" id="JACRWC010000038">
    <property type="protein sequence ID" value="MBC5998869.1"/>
    <property type="molecule type" value="Genomic_DNA"/>
</dbReference>
<proteinExistence type="predicted"/>
<accession>A0A923SL43</accession>
<keyword evidence="4" id="KW-1185">Reference proteome</keyword>
<comment type="caution">
    <text evidence="3">The sequence shown here is derived from an EMBL/GenBank/DDBJ whole genome shotgun (WGS) entry which is preliminary data.</text>
</comment>
<protein>
    <submittedName>
        <fullName evidence="3">WYL domain-containing protein</fullName>
    </submittedName>
</protein>
<sequence>MDTSSTKKRMLLILELLYKTTDESHPVSTVEIMDYLAGKGFQIDRKTLRSDLRLLISMGYDIVVVKSSPNKYFWGERTFEIPELKMLLDAVSSARFISETKSKRLTKKIMSLAGMQQREQLKRHVRAIGKTKADNKGLYYIIDTITEAINRKKKISFQYTEYNGRKEKILRNDGEVYILSPYVLYWNEDYYYVLGYSDKRETVTAFRIDRMKTPKIMEEDAVPKPEGFDVSAYSNKVFQMFGGEETTVELECDTSLMKYVIDRFGIDVETEELSEDKFLAKVPVDLSPTFYGWVFQFGGGIRIIGPEEAVGAYKEMVDKAR</sequence>
<dbReference type="RefSeq" id="WP_249286379.1">
    <property type="nucleotide sequence ID" value="NZ_JACRWC010000038.1"/>
</dbReference>
<dbReference type="InterPro" id="IPR057727">
    <property type="entry name" value="WCX_dom"/>
</dbReference>
<dbReference type="PANTHER" id="PTHR34580:SF1">
    <property type="entry name" value="PROTEIN PAFC"/>
    <property type="match status" value="1"/>
</dbReference>
<evidence type="ECO:0000313" key="4">
    <source>
        <dbReference type="Proteomes" id="UP000644115"/>
    </source>
</evidence>
<dbReference type="InterPro" id="IPR051534">
    <property type="entry name" value="CBASS_pafABC_assoc_protein"/>
</dbReference>
<dbReference type="AlphaFoldDB" id="A0A923SL43"/>
<dbReference type="PROSITE" id="PS52050">
    <property type="entry name" value="WYL"/>
    <property type="match status" value="1"/>
</dbReference>
<feature type="domain" description="WYL" evidence="1">
    <location>
        <begin position="141"/>
        <end position="215"/>
    </location>
</feature>
<dbReference type="Proteomes" id="UP000644115">
    <property type="component" value="Unassembled WGS sequence"/>
</dbReference>
<evidence type="ECO:0000313" key="3">
    <source>
        <dbReference type="EMBL" id="MBC5998869.1"/>
    </source>
</evidence>
<name>A0A923SL43_9FIRM</name>
<reference evidence="3" key="1">
    <citation type="submission" date="2020-08" db="EMBL/GenBank/DDBJ databases">
        <authorList>
            <person name="Liu C."/>
            <person name="Sun Q."/>
        </authorList>
    </citation>
    <scope>NUCLEOTIDE SEQUENCE</scope>
    <source>
        <strain evidence="3">BX16</strain>
    </source>
</reference>
<dbReference type="InterPro" id="IPR026881">
    <property type="entry name" value="WYL_dom"/>
</dbReference>
<organism evidence="3 4">
    <name type="scientific">Lentihominibacter faecis</name>
    <dbReference type="NCBI Taxonomy" id="2764712"/>
    <lineage>
        <taxon>Bacteria</taxon>
        <taxon>Bacillati</taxon>
        <taxon>Bacillota</taxon>
        <taxon>Clostridia</taxon>
        <taxon>Peptostreptococcales</taxon>
        <taxon>Anaerovoracaceae</taxon>
        <taxon>Lentihominibacter</taxon>
    </lineage>
</organism>
<dbReference type="Pfam" id="PF13280">
    <property type="entry name" value="WYL"/>
    <property type="match status" value="1"/>
</dbReference>
<feature type="domain" description="WCX" evidence="2">
    <location>
        <begin position="245"/>
        <end position="319"/>
    </location>
</feature>
<dbReference type="SUPFAM" id="SSF46785">
    <property type="entry name" value="Winged helix' DNA-binding domain"/>
    <property type="match status" value="1"/>
</dbReference>
<gene>
    <name evidence="3" type="ORF">H8876_02490</name>
</gene>
<evidence type="ECO:0000259" key="2">
    <source>
        <dbReference type="Pfam" id="PF25583"/>
    </source>
</evidence>
<evidence type="ECO:0000259" key="1">
    <source>
        <dbReference type="Pfam" id="PF13280"/>
    </source>
</evidence>
<dbReference type="PANTHER" id="PTHR34580">
    <property type="match status" value="1"/>
</dbReference>